<keyword evidence="7" id="KW-0325">Glycoprotein</keyword>
<comment type="subcellular location">
    <subcellularLocation>
        <location evidence="1">Cell membrane</location>
        <topology evidence="1">Multi-pass membrane protein</topology>
    </subcellularLocation>
</comment>
<gene>
    <name evidence="11" type="primary">LOC108070870</name>
</gene>
<keyword evidence="4 8" id="KW-1133">Transmembrane helix</keyword>
<evidence type="ECO:0000256" key="7">
    <source>
        <dbReference type="ARBA" id="ARBA00023180"/>
    </source>
</evidence>
<keyword evidence="9" id="KW-0732">Signal</keyword>
<dbReference type="PANTHER" id="PTHR42643:SF39">
    <property type="entry name" value="IONOTROPIC RECEPTOR 56A-RELATED"/>
    <property type="match status" value="1"/>
</dbReference>
<feature type="transmembrane region" description="Helical" evidence="8">
    <location>
        <begin position="299"/>
        <end position="318"/>
    </location>
</feature>
<evidence type="ECO:0000256" key="1">
    <source>
        <dbReference type="ARBA" id="ARBA00004651"/>
    </source>
</evidence>
<feature type="transmembrane region" description="Helical" evidence="8">
    <location>
        <begin position="355"/>
        <end position="379"/>
    </location>
</feature>
<evidence type="ECO:0000256" key="5">
    <source>
        <dbReference type="ARBA" id="ARBA00023136"/>
    </source>
</evidence>
<feature type="signal peptide" evidence="9">
    <location>
        <begin position="1"/>
        <end position="23"/>
    </location>
</feature>
<name>A0A6P4HYD7_DROKI</name>
<keyword evidence="6" id="KW-0675">Receptor</keyword>
<keyword evidence="3 8" id="KW-0812">Transmembrane</keyword>
<evidence type="ECO:0000313" key="11">
    <source>
        <dbReference type="RefSeq" id="XP_017016994.1"/>
    </source>
</evidence>
<keyword evidence="5 8" id="KW-0472">Membrane</keyword>
<evidence type="ECO:0000313" key="10">
    <source>
        <dbReference type="Proteomes" id="UP001652661"/>
    </source>
</evidence>
<evidence type="ECO:0000256" key="2">
    <source>
        <dbReference type="ARBA" id="ARBA00022475"/>
    </source>
</evidence>
<keyword evidence="10" id="KW-1185">Reference proteome</keyword>
<dbReference type="OrthoDB" id="5984008at2759"/>
<evidence type="ECO:0000256" key="3">
    <source>
        <dbReference type="ARBA" id="ARBA00022692"/>
    </source>
</evidence>
<accession>A0A6P4HYD7</accession>
<feature type="transmembrane region" description="Helical" evidence="8">
    <location>
        <begin position="541"/>
        <end position="565"/>
    </location>
</feature>
<evidence type="ECO:0000256" key="6">
    <source>
        <dbReference type="ARBA" id="ARBA00023170"/>
    </source>
</evidence>
<keyword evidence="2" id="KW-1003">Cell membrane</keyword>
<sequence length="575" mass="66947">MQVKMFSILLIFVLQFVVTPVLGHIQIIQELNLALRTELNVLIDVEDFYSSSILYGLDTPRIQLSSKSREAMNLRLRGNFTSQALIIVQLMEFGLDPKVVDFLPLLLDRLHELHIVFLSKEDPESLQMELYTYCYKEGFINVILIYNDCLYSYLPYPSIQPIRLANVSEYLTRGRTIRNFKGFPVRILQTTLAPRDFEYFDERNRLVRAGYMFTAMKEFTDRYSATIVSVPIPDLPEMEKYAAVLDMVINKEVDLIGYFKDMEWDVSYTEPLSILKSYFIVPHARPLSSYLYYSRPFKWTLWLVVALTVFYGALMLYLGSRRDGKEIGECLLYSLSHILNTCNQAIRTTGWRDQLIHMILTLGGFMLTNLYLATLSSILTSGLSEPQYKTVQDLADAPYPSLHDGLYRRQLMGNEFLPKALRQKSMTLNITLLTAYRDGLNKSYIYLSYEDRLELILMQQYLLKTPRFDLIREPVSYALEAYPVSRSLPFLKLATEFMRRLQEHGINIKIKADAFQVMLERKMYTLMRDDEPPAKAFDLQFYFFAYGLWTVGLGLSLIVFLVEVIKSRLSHKKKQ</sequence>
<dbReference type="InterPro" id="IPR052192">
    <property type="entry name" value="Insect_Ionotropic_Sensory_Rcpt"/>
</dbReference>
<reference evidence="11" key="2">
    <citation type="submission" date="2025-08" db="UniProtKB">
        <authorList>
            <consortium name="RefSeq"/>
        </authorList>
    </citation>
    <scope>IDENTIFICATION</scope>
    <source>
        <strain evidence="11">14028-0561.14</strain>
        <tissue evidence="11">Whole fly</tissue>
    </source>
</reference>
<dbReference type="Gene3D" id="1.10.287.70">
    <property type="match status" value="1"/>
</dbReference>
<evidence type="ECO:0000256" key="9">
    <source>
        <dbReference type="SAM" id="SignalP"/>
    </source>
</evidence>
<evidence type="ECO:0000256" key="8">
    <source>
        <dbReference type="SAM" id="Phobius"/>
    </source>
</evidence>
<dbReference type="RefSeq" id="XP_017016994.1">
    <property type="nucleotide sequence ID" value="XM_017161505.3"/>
</dbReference>
<organism evidence="10 11">
    <name type="scientific">Drosophila kikkawai</name>
    <name type="common">Fruit fly</name>
    <dbReference type="NCBI Taxonomy" id="30033"/>
    <lineage>
        <taxon>Eukaryota</taxon>
        <taxon>Metazoa</taxon>
        <taxon>Ecdysozoa</taxon>
        <taxon>Arthropoda</taxon>
        <taxon>Hexapoda</taxon>
        <taxon>Insecta</taxon>
        <taxon>Pterygota</taxon>
        <taxon>Neoptera</taxon>
        <taxon>Endopterygota</taxon>
        <taxon>Diptera</taxon>
        <taxon>Brachycera</taxon>
        <taxon>Muscomorpha</taxon>
        <taxon>Ephydroidea</taxon>
        <taxon>Drosophilidae</taxon>
        <taxon>Drosophila</taxon>
        <taxon>Sophophora</taxon>
    </lineage>
</organism>
<dbReference type="Proteomes" id="UP001652661">
    <property type="component" value="Chromosome 2R"/>
</dbReference>
<protein>
    <submittedName>
        <fullName evidence="11">Uncharacterized protein</fullName>
    </submittedName>
</protein>
<feature type="chain" id="PRO_5028065497" evidence="9">
    <location>
        <begin position="24"/>
        <end position="575"/>
    </location>
</feature>
<dbReference type="GeneID" id="108070870"/>
<reference evidence="10" key="1">
    <citation type="submission" date="2025-05" db="UniProtKB">
        <authorList>
            <consortium name="RefSeq"/>
        </authorList>
    </citation>
    <scope>NUCLEOTIDE SEQUENCE [LARGE SCALE GENOMIC DNA]</scope>
    <source>
        <strain evidence="10">14028-0561.14</strain>
    </source>
</reference>
<dbReference type="GO" id="GO:0005886">
    <property type="term" value="C:plasma membrane"/>
    <property type="evidence" value="ECO:0007669"/>
    <property type="project" value="UniProtKB-SubCell"/>
</dbReference>
<dbReference type="AlphaFoldDB" id="A0A6P4HYD7"/>
<proteinExistence type="predicted"/>
<dbReference type="PANTHER" id="PTHR42643">
    <property type="entry name" value="IONOTROPIC RECEPTOR 20A-RELATED"/>
    <property type="match status" value="1"/>
</dbReference>
<evidence type="ECO:0000256" key="4">
    <source>
        <dbReference type="ARBA" id="ARBA00022989"/>
    </source>
</evidence>